<dbReference type="Proteomes" id="UP001163719">
    <property type="component" value="Unassembled WGS sequence"/>
</dbReference>
<dbReference type="EMBL" id="JAPDHV010000003">
    <property type="protein sequence ID" value="MCW3161523.1"/>
    <property type="molecule type" value="Genomic_DNA"/>
</dbReference>
<evidence type="ECO:0000313" key="1">
    <source>
        <dbReference type="EMBL" id="MCW3161523.1"/>
    </source>
</evidence>
<dbReference type="RefSeq" id="WP_264743461.1">
    <property type="nucleotide sequence ID" value="NZ_JAPDHV010000003.1"/>
</dbReference>
<keyword evidence="2" id="KW-1185">Reference proteome</keyword>
<comment type="caution">
    <text evidence="1">The sequence shown here is derived from an EMBL/GenBank/DDBJ whole genome shotgun (WGS) entry which is preliminary data.</text>
</comment>
<name>A0ABT3HP15_9FLAO</name>
<reference evidence="1" key="1">
    <citation type="submission" date="2022-10" db="EMBL/GenBank/DDBJ databases">
        <title>Chryseobacterium babae sp. nov. isolated from the gut of the beetle Oryctes rhinoceros, and Chryseobacterium kimseyorum sp. nov., isolated from a stick insect rearing cage.</title>
        <authorList>
            <person name="Shelomi M."/>
            <person name="Han C.-J."/>
            <person name="Chen W.-M."/>
            <person name="Chen H.-K."/>
            <person name="Liaw S.-J."/>
            <person name="Muhle E."/>
            <person name="Clermont D."/>
        </authorList>
    </citation>
    <scope>NUCLEOTIDE SEQUENCE</scope>
    <source>
        <strain evidence="1">WLa1L2M3</strain>
    </source>
</reference>
<evidence type="ECO:0000313" key="2">
    <source>
        <dbReference type="Proteomes" id="UP001163719"/>
    </source>
</evidence>
<sequence length="156" mass="18698">MKKDEDVSFLNGQLKIENGVLVVNEFVLKQNENEDIDELKKIIEDIEKVDSTFEEDYLYLNSNYHVVYSDKINLNDYSYDKMQNQYNGKKELHEDLTTIYKFDKIKSIEKPVKNLKFYNAESLKTKCLRTPYIIKKEEDEKYRETYPMKTVEIKPL</sequence>
<proteinExistence type="predicted"/>
<protein>
    <submittedName>
        <fullName evidence="1">Uncharacterized protein</fullName>
    </submittedName>
</protein>
<accession>A0ABT3HP15</accession>
<gene>
    <name evidence="1" type="ORF">OH806_09640</name>
</gene>
<organism evidence="1 2">
    <name type="scientific">Chryseobacterium oryctis</name>
    <dbReference type="NCBI Taxonomy" id="2952618"/>
    <lineage>
        <taxon>Bacteria</taxon>
        <taxon>Pseudomonadati</taxon>
        <taxon>Bacteroidota</taxon>
        <taxon>Flavobacteriia</taxon>
        <taxon>Flavobacteriales</taxon>
        <taxon>Weeksellaceae</taxon>
        <taxon>Chryseobacterium group</taxon>
        <taxon>Chryseobacterium</taxon>
    </lineage>
</organism>